<evidence type="ECO:0000313" key="3">
    <source>
        <dbReference type="EMBL" id="KAF7357545.1"/>
    </source>
</evidence>
<dbReference type="Pfam" id="PF12937">
    <property type="entry name" value="F-box-like"/>
    <property type="match status" value="1"/>
</dbReference>
<keyword evidence="4" id="KW-1185">Reference proteome</keyword>
<dbReference type="InterPro" id="IPR036047">
    <property type="entry name" value="F-box-like_dom_sf"/>
</dbReference>
<organism evidence="3 4">
    <name type="scientific">Mycena sanguinolenta</name>
    <dbReference type="NCBI Taxonomy" id="230812"/>
    <lineage>
        <taxon>Eukaryota</taxon>
        <taxon>Fungi</taxon>
        <taxon>Dikarya</taxon>
        <taxon>Basidiomycota</taxon>
        <taxon>Agaricomycotina</taxon>
        <taxon>Agaricomycetes</taxon>
        <taxon>Agaricomycetidae</taxon>
        <taxon>Agaricales</taxon>
        <taxon>Marasmiineae</taxon>
        <taxon>Mycenaceae</taxon>
        <taxon>Mycena</taxon>
    </lineage>
</organism>
<dbReference type="EMBL" id="JACAZH010000010">
    <property type="protein sequence ID" value="KAF7357545.1"/>
    <property type="molecule type" value="Genomic_DNA"/>
</dbReference>
<dbReference type="Proteomes" id="UP000623467">
    <property type="component" value="Unassembled WGS sequence"/>
</dbReference>
<dbReference type="InterPro" id="IPR032675">
    <property type="entry name" value="LRR_dom_sf"/>
</dbReference>
<reference evidence="3" key="1">
    <citation type="submission" date="2020-05" db="EMBL/GenBank/DDBJ databases">
        <title>Mycena genomes resolve the evolution of fungal bioluminescence.</title>
        <authorList>
            <person name="Tsai I.J."/>
        </authorList>
    </citation>
    <scope>NUCLEOTIDE SEQUENCE</scope>
    <source>
        <strain evidence="3">160909Yilan</strain>
    </source>
</reference>
<sequence>MLTTVSVRTILVEQTERTRQSSKADIERFIEESELKITSLESQISALSALVELRDRERACVDALRYIISPIRALPVELLVEIFRFAIDEETHVKDAYRISQICSDWRKIAHATLRIWTGPICIDLGCKEISGQGHYVDGLEAWLARSAPLPLPVSLELDGANIDIRTLEFVRRIAPRLRSLRCESQFPLWLISRIAECRLDSLEQLELGLADDSPNISVSPAFTMVPRLRKLSMTIYSHEPHVLTPWAQLTDLTLDSDSPDLILDILAQCTSLTHASICTSGWHSYAGSQLIRPPLIFCHLHTLSLDFGFPQHIMEFFGLPFHPRIGRTASEFYANEGEDALEILCGPYALTSHELIVALEHTVHLTHLKLAYPHEHSLDNDLIDALSCKDNVVPLAPDLHNLVLDNIEEVEVSTDALKRLLFSRWRADGEITSLSGLPAVASWSRVELWGIYSEEYVDSMETLQRQGLPLGLNVKNLQADL</sequence>
<evidence type="ECO:0000259" key="2">
    <source>
        <dbReference type="Pfam" id="PF12937"/>
    </source>
</evidence>
<dbReference type="Gene3D" id="1.20.1280.50">
    <property type="match status" value="1"/>
</dbReference>
<dbReference type="InterPro" id="IPR001810">
    <property type="entry name" value="F-box_dom"/>
</dbReference>
<gene>
    <name evidence="3" type="ORF">MSAN_01350800</name>
</gene>
<dbReference type="SUPFAM" id="SSF81383">
    <property type="entry name" value="F-box domain"/>
    <property type="match status" value="1"/>
</dbReference>
<feature type="coiled-coil region" evidence="1">
    <location>
        <begin position="12"/>
        <end position="50"/>
    </location>
</feature>
<evidence type="ECO:0000256" key="1">
    <source>
        <dbReference type="SAM" id="Coils"/>
    </source>
</evidence>
<name>A0A8H6YGH8_9AGAR</name>
<evidence type="ECO:0000313" key="4">
    <source>
        <dbReference type="Proteomes" id="UP000623467"/>
    </source>
</evidence>
<dbReference type="OrthoDB" id="2269034at2759"/>
<proteinExistence type="predicted"/>
<feature type="domain" description="F-box" evidence="2">
    <location>
        <begin position="72"/>
        <end position="118"/>
    </location>
</feature>
<dbReference type="AlphaFoldDB" id="A0A8H6YGH8"/>
<accession>A0A8H6YGH8</accession>
<keyword evidence="1" id="KW-0175">Coiled coil</keyword>
<dbReference type="Gene3D" id="3.80.10.10">
    <property type="entry name" value="Ribonuclease Inhibitor"/>
    <property type="match status" value="1"/>
</dbReference>
<comment type="caution">
    <text evidence="3">The sequence shown here is derived from an EMBL/GenBank/DDBJ whole genome shotgun (WGS) entry which is preliminary data.</text>
</comment>
<protein>
    <submittedName>
        <fullName evidence="3">F-box domain-containing protein</fullName>
    </submittedName>
</protein>